<evidence type="ECO:0000256" key="10">
    <source>
        <dbReference type="ARBA" id="ARBA00052033"/>
    </source>
</evidence>
<dbReference type="RefSeq" id="XP_022962696.1">
    <property type="nucleotide sequence ID" value="XM_023106928.1"/>
</dbReference>
<evidence type="ECO:0000259" key="21">
    <source>
        <dbReference type="Pfam" id="PF00561"/>
    </source>
</evidence>
<dbReference type="FunFam" id="3.40.50.1820:FF:000051">
    <property type="entry name" value="(S)-hydroxynitrile lyase"/>
    <property type="match status" value="1"/>
</dbReference>
<evidence type="ECO:0000256" key="12">
    <source>
        <dbReference type="ARBA" id="ARBA00052600"/>
    </source>
</evidence>
<evidence type="ECO:0000256" key="20">
    <source>
        <dbReference type="ARBA" id="ARBA00079794"/>
    </source>
</evidence>
<dbReference type="GO" id="GO:0009694">
    <property type="term" value="P:jasmonic acid metabolic process"/>
    <property type="evidence" value="ECO:0007669"/>
    <property type="project" value="TreeGrafter"/>
</dbReference>
<sequence>MTCSHQEFGKSSTFNLNIIFGRDLTQMEQKHFVFVHGACHGAWSWFKIKPLLEAAGHRVTLLDMAASGIHRKVIQDVHSIVDYSEPLLKVMACLPPNQKVILVGHSLGGFNLAVAMERFPDKIAASVFVAAFVPDTDHKPSYVLDQYNEQTPMEAWLDTQFSPYGNEAKPSTSMFFGPDFVAKKLYQLSPPEDLALGLSLVRPSSLFMQDLSKANNFSKQNYGSVKKVYIVCTEDIGIPEEFQKWMIHNGGIENVMEINGSDHMPMFCKPHQLLHCLLQVAVSCA</sequence>
<evidence type="ECO:0000256" key="6">
    <source>
        <dbReference type="ARBA" id="ARBA00050608"/>
    </source>
</evidence>
<name>A0A6J1HDY0_CUCMO</name>
<dbReference type="Pfam" id="PF00561">
    <property type="entry name" value="Abhydrolase_1"/>
    <property type="match status" value="1"/>
</dbReference>
<comment type="catalytic activity">
    <reaction evidence="3">
        <text>a monosubstituted aliphatic (S)-hydroxynitrile = an aldehyde + hydrogen cyanide</text>
        <dbReference type="Rhea" id="RHEA:56588"/>
        <dbReference type="ChEBI" id="CHEBI:17478"/>
        <dbReference type="ChEBI" id="CHEBI:18407"/>
        <dbReference type="ChEBI" id="CHEBI:140596"/>
        <dbReference type="EC" id="4.1.2.47"/>
    </reaction>
</comment>
<proteinExistence type="inferred from homology"/>
<evidence type="ECO:0000256" key="5">
    <source>
        <dbReference type="ARBA" id="ARBA00050358"/>
    </source>
</evidence>
<dbReference type="AlphaFoldDB" id="A0A6J1HDY0"/>
<evidence type="ECO:0000256" key="19">
    <source>
        <dbReference type="ARBA" id="ARBA00078291"/>
    </source>
</evidence>
<organism evidence="22 23">
    <name type="scientific">Cucurbita moschata</name>
    <name type="common">Winter crookneck squash</name>
    <name type="synonym">Cucurbita pepo var. moschata</name>
    <dbReference type="NCBI Taxonomy" id="3662"/>
    <lineage>
        <taxon>Eukaryota</taxon>
        <taxon>Viridiplantae</taxon>
        <taxon>Streptophyta</taxon>
        <taxon>Embryophyta</taxon>
        <taxon>Tracheophyta</taxon>
        <taxon>Spermatophyta</taxon>
        <taxon>Magnoliopsida</taxon>
        <taxon>eudicotyledons</taxon>
        <taxon>Gunneridae</taxon>
        <taxon>Pentapetalae</taxon>
        <taxon>rosids</taxon>
        <taxon>fabids</taxon>
        <taxon>Cucurbitales</taxon>
        <taxon>Cucurbitaceae</taxon>
        <taxon>Cucurbiteae</taxon>
        <taxon>Cucurbita</taxon>
    </lineage>
</organism>
<evidence type="ECO:0000256" key="7">
    <source>
        <dbReference type="ARBA" id="ARBA00051647"/>
    </source>
</evidence>
<protein>
    <recommendedName>
        <fullName evidence="17">(S)-hydroxynitrile lyase</fullName>
        <ecNumber evidence="16">4.1.2.47</ecNumber>
    </recommendedName>
    <alternativeName>
        <fullName evidence="18">2-hydroxy-2-methylpropanenitrile lyase</fullName>
    </alternativeName>
    <alternativeName>
        <fullName evidence="19">Acetone cyanohydrin lyase</fullName>
    </alternativeName>
    <alternativeName>
        <fullName evidence="20">Hydroxynitrile lyase</fullName>
    </alternativeName>
</protein>
<evidence type="ECO:0000256" key="2">
    <source>
        <dbReference type="ARBA" id="ARBA00050104"/>
    </source>
</evidence>
<dbReference type="EC" id="4.1.2.47" evidence="16"/>
<comment type="catalytic activity">
    <reaction evidence="9">
        <text>acrolein + hydrogen cyanide = (2S)-2-hydroxybut-3-enenitrile</text>
        <dbReference type="Rhea" id="RHEA:77411"/>
        <dbReference type="ChEBI" id="CHEBI:15368"/>
        <dbReference type="ChEBI" id="CHEBI:18407"/>
        <dbReference type="ChEBI" id="CHEBI:197356"/>
    </reaction>
</comment>
<comment type="catalytic activity">
    <reaction evidence="11">
        <text>3-formylthiophene + hydrogen cyanide = (2S)-2-hydroxy-2-(thiophen-3-yl)acetonitrile</text>
        <dbReference type="Rhea" id="RHEA:77459"/>
        <dbReference type="ChEBI" id="CHEBI:18407"/>
        <dbReference type="ChEBI" id="CHEBI:87611"/>
        <dbReference type="ChEBI" id="CHEBI:197333"/>
    </reaction>
</comment>
<evidence type="ECO:0000313" key="22">
    <source>
        <dbReference type="Proteomes" id="UP000504609"/>
    </source>
</evidence>
<evidence type="ECO:0000313" key="23">
    <source>
        <dbReference type="RefSeq" id="XP_022962696.1"/>
    </source>
</evidence>
<evidence type="ECO:0000256" key="16">
    <source>
        <dbReference type="ARBA" id="ARBA00066572"/>
    </source>
</evidence>
<dbReference type="SUPFAM" id="SSF53474">
    <property type="entry name" value="alpha/beta-Hydrolases"/>
    <property type="match status" value="1"/>
</dbReference>
<dbReference type="InterPro" id="IPR000073">
    <property type="entry name" value="AB_hydrolase_1"/>
</dbReference>
<evidence type="ECO:0000256" key="18">
    <source>
        <dbReference type="ARBA" id="ARBA00076040"/>
    </source>
</evidence>
<dbReference type="Gene3D" id="3.40.50.1820">
    <property type="entry name" value="alpha/beta hydrolase"/>
    <property type="match status" value="1"/>
</dbReference>
<keyword evidence="22" id="KW-1185">Reference proteome</keyword>
<comment type="catalytic activity">
    <reaction evidence="14">
        <text>an aromatic (S)-hydroxynitrile = an aromatic aldehyde + hydrogen cyanide</text>
        <dbReference type="Rhea" id="RHEA:54660"/>
        <dbReference type="ChEBI" id="CHEBI:18407"/>
        <dbReference type="ChEBI" id="CHEBI:33855"/>
        <dbReference type="ChEBI" id="CHEBI:138306"/>
        <dbReference type="EC" id="4.1.2.47"/>
    </reaction>
</comment>
<dbReference type="KEGG" id="cmos:111463111"/>
<comment type="catalytic activity">
    <reaction evidence="4">
        <text>2-hydroxy-2-methylpropanenitrile = acetone + hydrogen cyanide</text>
        <dbReference type="Rhea" id="RHEA:11932"/>
        <dbReference type="ChEBI" id="CHEBI:15347"/>
        <dbReference type="ChEBI" id="CHEBI:15348"/>
        <dbReference type="ChEBI" id="CHEBI:18407"/>
    </reaction>
    <physiologicalReaction direction="left-to-right" evidence="4">
        <dbReference type="Rhea" id="RHEA:11933"/>
    </physiologicalReaction>
</comment>
<evidence type="ECO:0000256" key="4">
    <source>
        <dbReference type="ARBA" id="ARBA00050262"/>
    </source>
</evidence>
<dbReference type="InterPro" id="IPR045889">
    <property type="entry name" value="MES/HNL"/>
</dbReference>
<dbReference type="PANTHER" id="PTHR10992:SF1083">
    <property type="entry name" value="METHYLESTERASE 1"/>
    <property type="match status" value="1"/>
</dbReference>
<dbReference type="InterPro" id="IPR029058">
    <property type="entry name" value="AB_hydrolase_fold"/>
</dbReference>
<comment type="catalytic activity">
    <reaction evidence="13">
        <text>cyclohexanecarbaldehyde + hydrogen cyanide = (2S)-2-cyclohexyl-2-hydroxyacetonitrile</text>
        <dbReference type="Rhea" id="RHEA:77423"/>
        <dbReference type="ChEBI" id="CHEBI:18407"/>
        <dbReference type="ChEBI" id="CHEBI:197359"/>
        <dbReference type="ChEBI" id="CHEBI:197360"/>
    </reaction>
</comment>
<evidence type="ECO:0000256" key="11">
    <source>
        <dbReference type="ARBA" id="ARBA00052511"/>
    </source>
</evidence>
<comment type="catalytic activity">
    <reaction evidence="12">
        <text>2,2-dimethylpropanal + hydrogen cyanide = (2S)-2-hydroxy-3,3-dimethylbutanenitrile</text>
        <dbReference type="Rhea" id="RHEA:77407"/>
        <dbReference type="ChEBI" id="CHEBI:18407"/>
        <dbReference type="ChEBI" id="CHEBI:141557"/>
        <dbReference type="ChEBI" id="CHEBI:197355"/>
    </reaction>
</comment>
<evidence type="ECO:0000256" key="3">
    <source>
        <dbReference type="ARBA" id="ARBA00050241"/>
    </source>
</evidence>
<keyword evidence="1" id="KW-0378">Hydrolase</keyword>
<feature type="domain" description="AB hydrolase-1" evidence="21">
    <location>
        <begin position="31"/>
        <end position="267"/>
    </location>
</feature>
<accession>A0A6J1HDY0</accession>
<dbReference type="GO" id="GO:0080032">
    <property type="term" value="F:methyl jasmonate esterase activity"/>
    <property type="evidence" value="ECO:0007669"/>
    <property type="project" value="TreeGrafter"/>
</dbReference>
<comment type="catalytic activity">
    <reaction evidence="6">
        <text>formylthiophene + hydrogen cyanide = (2R)-2-hydroxy-2-(thiophen-2-yl)acetonitrile</text>
        <dbReference type="Rhea" id="RHEA:77455"/>
        <dbReference type="ChEBI" id="CHEBI:18407"/>
        <dbReference type="ChEBI" id="CHEBI:87301"/>
        <dbReference type="ChEBI" id="CHEBI:197332"/>
    </reaction>
</comment>
<evidence type="ECO:0000256" key="17">
    <source>
        <dbReference type="ARBA" id="ARBA00069221"/>
    </source>
</evidence>
<dbReference type="GO" id="GO:0080030">
    <property type="term" value="F:methyl indole-3-acetate esterase activity"/>
    <property type="evidence" value="ECO:0007669"/>
    <property type="project" value="TreeGrafter"/>
</dbReference>
<evidence type="ECO:0000256" key="15">
    <source>
        <dbReference type="ARBA" id="ARBA00060885"/>
    </source>
</evidence>
<comment type="catalytic activity">
    <reaction evidence="5">
        <text>benzaldehyde + hydrogen cyanide = (S)-mandelonitrile</text>
        <dbReference type="Rhea" id="RHEA:77427"/>
        <dbReference type="ChEBI" id="CHEBI:17169"/>
        <dbReference type="ChEBI" id="CHEBI:18407"/>
        <dbReference type="ChEBI" id="CHEBI:36941"/>
    </reaction>
</comment>
<dbReference type="PANTHER" id="PTHR10992">
    <property type="entry name" value="METHYLESTERASE FAMILY MEMBER"/>
    <property type="match status" value="1"/>
</dbReference>
<comment type="catalytic activity">
    <reaction evidence="7">
        <text>butan-2-one + hydrogen cyanide = 2-hydroxy-2-methylbutanenitrile</text>
        <dbReference type="Rhea" id="RHEA:77467"/>
        <dbReference type="ChEBI" id="CHEBI:18407"/>
        <dbReference type="ChEBI" id="CHEBI:28398"/>
        <dbReference type="ChEBI" id="CHEBI:60954"/>
    </reaction>
    <physiologicalReaction direction="right-to-left" evidence="7">
        <dbReference type="Rhea" id="RHEA:77469"/>
    </physiologicalReaction>
</comment>
<comment type="similarity">
    <text evidence="15">Belongs to the AB hydrolase superfamily. Hydroxynitrile lyase family.</text>
</comment>
<dbReference type="Proteomes" id="UP000504609">
    <property type="component" value="Unplaced"/>
</dbReference>
<evidence type="ECO:0000256" key="1">
    <source>
        <dbReference type="ARBA" id="ARBA00022801"/>
    </source>
</evidence>
<evidence type="ECO:0000256" key="8">
    <source>
        <dbReference type="ARBA" id="ARBA00051735"/>
    </source>
</evidence>
<comment type="catalytic activity">
    <reaction evidence="8">
        <text>a disubstituted aliphatic (S)-hydroxynitrile = a ketone + hydrogen cyanide</text>
        <dbReference type="Rhea" id="RHEA:56592"/>
        <dbReference type="ChEBI" id="CHEBI:17087"/>
        <dbReference type="ChEBI" id="CHEBI:18407"/>
        <dbReference type="ChEBI" id="CHEBI:140597"/>
        <dbReference type="EC" id="4.1.2.47"/>
    </reaction>
</comment>
<dbReference type="GO" id="GO:0009696">
    <property type="term" value="P:salicylic acid metabolic process"/>
    <property type="evidence" value="ECO:0007669"/>
    <property type="project" value="TreeGrafter"/>
</dbReference>
<evidence type="ECO:0000256" key="14">
    <source>
        <dbReference type="ARBA" id="ARBA00052826"/>
    </source>
</evidence>
<comment type="catalytic activity">
    <reaction evidence="2">
        <text>4-methoxybenzaldehyde + hydrogen cyanide = (2S)-2-hydroxy-2-(4-methoxyphenyl)acetonitrile</text>
        <dbReference type="Rhea" id="RHEA:77447"/>
        <dbReference type="ChEBI" id="CHEBI:18407"/>
        <dbReference type="ChEBI" id="CHEBI:28235"/>
        <dbReference type="ChEBI" id="CHEBI:197328"/>
    </reaction>
</comment>
<evidence type="ECO:0000256" key="13">
    <source>
        <dbReference type="ARBA" id="ARBA00052609"/>
    </source>
</evidence>
<dbReference type="GeneID" id="111463111"/>
<comment type="catalytic activity">
    <reaction evidence="10">
        <text>2-methylpropanal + hydrogen cyanide = (2S)-2-hydroxy-3-methylbutanenitrile</text>
        <dbReference type="Rhea" id="RHEA:77403"/>
        <dbReference type="ChEBI" id="CHEBI:18407"/>
        <dbReference type="ChEBI" id="CHEBI:48943"/>
        <dbReference type="ChEBI" id="CHEBI:197354"/>
    </reaction>
</comment>
<dbReference type="GO" id="GO:0080031">
    <property type="term" value="F:methyl salicylate esterase activity"/>
    <property type="evidence" value="ECO:0007669"/>
    <property type="project" value="TreeGrafter"/>
</dbReference>
<reference evidence="23" key="1">
    <citation type="submission" date="2025-08" db="UniProtKB">
        <authorList>
            <consortium name="RefSeq"/>
        </authorList>
    </citation>
    <scope>IDENTIFICATION</scope>
    <source>
        <tissue evidence="23">Young leaves</tissue>
    </source>
</reference>
<evidence type="ECO:0000256" key="9">
    <source>
        <dbReference type="ARBA" id="ARBA00051977"/>
    </source>
</evidence>
<dbReference type="GO" id="GO:0047606">
    <property type="term" value="F:(S)-hydroxynitrile lyase activity"/>
    <property type="evidence" value="ECO:0007669"/>
    <property type="project" value="UniProtKB-EC"/>
</dbReference>
<gene>
    <name evidence="23" type="primary">LOC111463111</name>
</gene>